<proteinExistence type="predicted"/>
<evidence type="ECO:0000313" key="1">
    <source>
        <dbReference type="EMBL" id="CAG8959786.1"/>
    </source>
</evidence>
<protein>
    <submittedName>
        <fullName evidence="1">Uncharacterized protein</fullName>
    </submittedName>
</protein>
<dbReference type="Proteomes" id="UP000696280">
    <property type="component" value="Unassembled WGS sequence"/>
</dbReference>
<name>A0A9N9L4C1_9HELO</name>
<dbReference type="EMBL" id="CAJVRL010000092">
    <property type="protein sequence ID" value="CAG8959786.1"/>
    <property type="molecule type" value="Genomic_DNA"/>
</dbReference>
<organism evidence="1 2">
    <name type="scientific">Hymenoscyphus fraxineus</name>
    <dbReference type="NCBI Taxonomy" id="746836"/>
    <lineage>
        <taxon>Eukaryota</taxon>
        <taxon>Fungi</taxon>
        <taxon>Dikarya</taxon>
        <taxon>Ascomycota</taxon>
        <taxon>Pezizomycotina</taxon>
        <taxon>Leotiomycetes</taxon>
        <taxon>Helotiales</taxon>
        <taxon>Helotiaceae</taxon>
        <taxon>Hymenoscyphus</taxon>
    </lineage>
</organism>
<evidence type="ECO:0000313" key="2">
    <source>
        <dbReference type="Proteomes" id="UP000696280"/>
    </source>
</evidence>
<dbReference type="GO" id="GO:0016799">
    <property type="term" value="F:hydrolase activity, hydrolyzing N-glycosyl compounds"/>
    <property type="evidence" value="ECO:0007669"/>
    <property type="project" value="InterPro"/>
</dbReference>
<dbReference type="OrthoDB" id="2564527at2759"/>
<keyword evidence="2" id="KW-1185">Reference proteome</keyword>
<sequence length="280" mass="31320">MADENDPRLRNESFPLTGNDLLTKFCEDAAKTGQKLTLLLISSLEDIYNFLISNKLLIKKLISNLEVLPEANNNRYDIEAATNFYALIVVAVAATIEPEIFAELAKTGNENIQKAQDLSFYRNAFHEDPAKRFRLDRDREYFLRTRTNWFDNHSDTDPRPKGVEISAFTKVVVYNALAAIGVSGEDSLKALNVLNIQPDSIASDSEQVRALKRRHKVVGYEIKRIVDGKEVLESEVPGINVEQMVNSLKAFLKGSLISAPLLGSKETDGSPGAPERPRIR</sequence>
<dbReference type="Gene3D" id="3.90.245.10">
    <property type="entry name" value="Ribonucleoside hydrolase-like"/>
    <property type="match status" value="1"/>
</dbReference>
<gene>
    <name evidence="1" type="ORF">HYFRA_00001693</name>
</gene>
<dbReference type="AlphaFoldDB" id="A0A9N9L4C1"/>
<dbReference type="InterPro" id="IPR036452">
    <property type="entry name" value="Ribo_hydro-like"/>
</dbReference>
<comment type="caution">
    <text evidence="1">The sequence shown here is derived from an EMBL/GenBank/DDBJ whole genome shotgun (WGS) entry which is preliminary data.</text>
</comment>
<reference evidence="1" key="1">
    <citation type="submission" date="2021-07" db="EMBL/GenBank/DDBJ databases">
        <authorList>
            <person name="Durling M."/>
        </authorList>
    </citation>
    <scope>NUCLEOTIDE SEQUENCE</scope>
</reference>
<accession>A0A9N9L4C1</accession>